<feature type="transmembrane region" description="Helical" evidence="13">
    <location>
        <begin position="408"/>
        <end position="425"/>
    </location>
</feature>
<evidence type="ECO:0000256" key="12">
    <source>
        <dbReference type="ARBA" id="ARBA00023136"/>
    </source>
</evidence>
<comment type="similarity">
    <text evidence="2 13">Belongs to the HAK/KUP transporter (TC 2.A.72) family.</text>
</comment>
<evidence type="ECO:0000256" key="9">
    <source>
        <dbReference type="ARBA" id="ARBA00022958"/>
    </source>
</evidence>
<evidence type="ECO:0000256" key="11">
    <source>
        <dbReference type="ARBA" id="ARBA00023065"/>
    </source>
</evidence>
<name>A0ABY3RQS0_9BRAD</name>
<evidence type="ECO:0000256" key="8">
    <source>
        <dbReference type="ARBA" id="ARBA00022847"/>
    </source>
</evidence>
<feature type="transmembrane region" description="Helical" evidence="13">
    <location>
        <begin position="153"/>
        <end position="173"/>
    </location>
</feature>
<keyword evidence="6 13" id="KW-0633">Potassium transport</keyword>
<feature type="transmembrane region" description="Helical" evidence="13">
    <location>
        <begin position="193"/>
        <end position="217"/>
    </location>
</feature>
<evidence type="ECO:0000256" key="10">
    <source>
        <dbReference type="ARBA" id="ARBA00022989"/>
    </source>
</evidence>
<feature type="transmembrane region" description="Helical" evidence="13">
    <location>
        <begin position="348"/>
        <end position="369"/>
    </location>
</feature>
<gene>
    <name evidence="13" type="primary">kup</name>
    <name evidence="16" type="ORF">LQG66_31775</name>
</gene>
<dbReference type="InterPro" id="IPR023051">
    <property type="entry name" value="Kup"/>
</dbReference>
<feature type="transmembrane region" description="Helical" evidence="13">
    <location>
        <begin position="381"/>
        <end position="402"/>
    </location>
</feature>
<evidence type="ECO:0000256" key="7">
    <source>
        <dbReference type="ARBA" id="ARBA00022692"/>
    </source>
</evidence>
<evidence type="ECO:0000256" key="3">
    <source>
        <dbReference type="ARBA" id="ARBA00022448"/>
    </source>
</evidence>
<reference evidence="16" key="1">
    <citation type="journal article" date="2024" name="Antonie Van Leeuwenhoek">
        <title>Bradyrhizobium ontarionense sp. nov., a novel bacterial symbiont isolated from Aeschynomene indica (Indian jointvetch), harbours photosynthesis, nitrogen fixation and nitrous oxide (N2O) reductase genes.</title>
        <authorList>
            <person name="Bromfield E.S.P."/>
            <person name="Cloutier S."/>
        </authorList>
    </citation>
    <scope>NUCLEOTIDE SEQUENCE</scope>
    <source>
        <strain evidence="16">A19</strain>
    </source>
</reference>
<evidence type="ECO:0000256" key="1">
    <source>
        <dbReference type="ARBA" id="ARBA00004141"/>
    </source>
</evidence>
<feature type="transmembrane region" description="Helical" evidence="13">
    <location>
        <begin position="84"/>
        <end position="103"/>
    </location>
</feature>
<evidence type="ECO:0000256" key="5">
    <source>
        <dbReference type="ARBA" id="ARBA00022519"/>
    </source>
</evidence>
<evidence type="ECO:0000256" key="4">
    <source>
        <dbReference type="ARBA" id="ARBA00022475"/>
    </source>
</evidence>
<dbReference type="Pfam" id="PF02705">
    <property type="entry name" value="K_trans"/>
    <property type="match status" value="1"/>
</dbReference>
<evidence type="ECO:0000313" key="17">
    <source>
        <dbReference type="Proteomes" id="UP001431010"/>
    </source>
</evidence>
<keyword evidence="3 13" id="KW-0813">Transport</keyword>
<feature type="domain" description="K+ potassium transporter integral membrane" evidence="14">
    <location>
        <begin position="2"/>
        <end position="448"/>
    </location>
</feature>
<keyword evidence="10 13" id="KW-1133">Transmembrane helix</keyword>
<dbReference type="InterPro" id="IPR003855">
    <property type="entry name" value="K+_transporter"/>
</dbReference>
<keyword evidence="5" id="KW-0997">Cell inner membrane</keyword>
<keyword evidence="7 13" id="KW-0812">Transmembrane</keyword>
<dbReference type="PANTHER" id="PTHR30540">
    <property type="entry name" value="OSMOTIC STRESS POTASSIUM TRANSPORTER"/>
    <property type="match status" value="1"/>
</dbReference>
<feature type="transmembrane region" description="Helical" evidence="13">
    <location>
        <begin position="34"/>
        <end position="56"/>
    </location>
</feature>
<comment type="function">
    <text evidence="13">Transport of potassium into the cell. Likely operates as a K(+):H(+) symporter.</text>
</comment>
<feature type="domain" description="K+ potassium transporter C-terminal" evidence="15">
    <location>
        <begin position="457"/>
        <end position="605"/>
    </location>
</feature>
<sequence length="605" mass="65322">MLGALGVVYGDIGTSPLYTMKTALEWAGGADADAALGMLSLIVWTLLITTSIKYVAVVMRADNDGEGGILALMSLLGIKHGERLGVIAIGLIGAALLYGDGAITPAISVLSALEGLKTPLPQITPYIVMLSAIILVGLFVLQAQGTDRIGRLFGPVMIVWFVIIGALGLSGILRHPTVLAALDPRYGLVYLFGHGMTGFLVLGAVFLCATGAEALYADMGHFGARPIRFAWYGLVLPCLILNYAGQTAVVVDGALGQEANPFFALCPAALQLPLVALATVATIIASQAIISGAFSMTRQAIQLGLCPRLHIAQTSATGYGQIYIGFVNWTLMALTLGLAFGFKSSDNLAAAFGIAVSLTMLLTSILMFLTMREIWKWSFAASLLIAGLFVLVDLSFVSANLMKVLEGGWFPLVVAAIIFFLMMTWRQGRDLLLRKLERDTLPLAIFIAQVGAKARVSGTAVYMTSRLDVVPVPLLHNLKHNKVLHDRIVLLHVVTASTPRVAPDQRIEVEHLGSNFHTMTLRYGFMEQPDIPEALDQCRERGLTFNMMETSFFVGRVKIVAERRSRLAAVQAHLFEIMHRNAMAATEFFRIPPNRVIELGGQVEI</sequence>
<accession>A0ABY3RQS0</accession>
<keyword evidence="11 13" id="KW-0406">Ion transport</keyword>
<keyword evidence="8 13" id="KW-0769">Symport</keyword>
<dbReference type="EMBL" id="CP088156">
    <property type="protein sequence ID" value="UFZ08594.1"/>
    <property type="molecule type" value="Genomic_DNA"/>
</dbReference>
<evidence type="ECO:0000256" key="13">
    <source>
        <dbReference type="HAMAP-Rule" id="MF_01522"/>
    </source>
</evidence>
<feature type="transmembrane region" description="Helical" evidence="13">
    <location>
        <begin position="229"/>
        <end position="250"/>
    </location>
</feature>
<keyword evidence="9 13" id="KW-0630">Potassium</keyword>
<evidence type="ECO:0000313" key="16">
    <source>
        <dbReference type="EMBL" id="UFZ08594.1"/>
    </source>
</evidence>
<comment type="subcellular location">
    <subcellularLocation>
        <location evidence="13">Cell membrane</location>
        <topology evidence="13">Multi-pass membrane protein</topology>
    </subcellularLocation>
    <subcellularLocation>
        <location evidence="1">Membrane</location>
        <topology evidence="1">Multi-pass membrane protein</topology>
    </subcellularLocation>
</comment>
<feature type="transmembrane region" description="Helical" evidence="13">
    <location>
        <begin position="322"/>
        <end position="342"/>
    </location>
</feature>
<dbReference type="HAMAP" id="MF_01522">
    <property type="entry name" value="Kup"/>
    <property type="match status" value="1"/>
</dbReference>
<evidence type="ECO:0000256" key="2">
    <source>
        <dbReference type="ARBA" id="ARBA00007019"/>
    </source>
</evidence>
<keyword evidence="4 13" id="KW-1003">Cell membrane</keyword>
<evidence type="ECO:0000259" key="15">
    <source>
        <dbReference type="Pfam" id="PF22776"/>
    </source>
</evidence>
<dbReference type="Pfam" id="PF22776">
    <property type="entry name" value="K_trans_C"/>
    <property type="match status" value="1"/>
</dbReference>
<feature type="transmembrane region" description="Helical" evidence="13">
    <location>
        <begin position="123"/>
        <end position="141"/>
    </location>
</feature>
<dbReference type="InterPro" id="IPR053951">
    <property type="entry name" value="K_trans_N"/>
</dbReference>
<dbReference type="Proteomes" id="UP001431010">
    <property type="component" value="Chromosome"/>
</dbReference>
<evidence type="ECO:0000256" key="6">
    <source>
        <dbReference type="ARBA" id="ARBA00022538"/>
    </source>
</evidence>
<evidence type="ECO:0000259" key="14">
    <source>
        <dbReference type="Pfam" id="PF02705"/>
    </source>
</evidence>
<feature type="transmembrane region" description="Helical" evidence="13">
    <location>
        <begin position="262"/>
        <end position="290"/>
    </location>
</feature>
<keyword evidence="17" id="KW-1185">Reference proteome</keyword>
<proteinExistence type="inferred from homology"/>
<dbReference type="InterPro" id="IPR053952">
    <property type="entry name" value="K_trans_C"/>
</dbReference>
<dbReference type="PANTHER" id="PTHR30540:SF79">
    <property type="entry name" value="LOW AFFINITY POTASSIUM TRANSPORT SYSTEM PROTEIN KUP"/>
    <property type="match status" value="1"/>
</dbReference>
<comment type="catalytic activity">
    <reaction evidence="13">
        <text>K(+)(in) + H(+)(in) = K(+)(out) + H(+)(out)</text>
        <dbReference type="Rhea" id="RHEA:28490"/>
        <dbReference type="ChEBI" id="CHEBI:15378"/>
        <dbReference type="ChEBI" id="CHEBI:29103"/>
    </reaction>
</comment>
<protein>
    <recommendedName>
        <fullName evidence="13">Probable potassium transport system protein Kup</fullName>
    </recommendedName>
</protein>
<keyword evidence="12 13" id="KW-0472">Membrane</keyword>
<organism evidence="16 17">
    <name type="scientific">Bradyrhizobium ontarionense</name>
    <dbReference type="NCBI Taxonomy" id="2898149"/>
    <lineage>
        <taxon>Bacteria</taxon>
        <taxon>Pseudomonadati</taxon>
        <taxon>Pseudomonadota</taxon>
        <taxon>Alphaproteobacteria</taxon>
        <taxon>Hyphomicrobiales</taxon>
        <taxon>Nitrobacteraceae</taxon>
        <taxon>Bradyrhizobium</taxon>
    </lineage>
</organism>